<dbReference type="Gene3D" id="3.90.940.10">
    <property type="match status" value="1"/>
</dbReference>
<dbReference type="SMART" id="SM01409">
    <property type="entry name" value="RNA_pol_Rpb6"/>
    <property type="match status" value="1"/>
</dbReference>
<gene>
    <name evidence="10" type="primary">rpoZ</name>
    <name evidence="10" type="ORF">HP397_03000</name>
</gene>
<dbReference type="GO" id="GO:0003899">
    <property type="term" value="F:DNA-directed RNA polymerase activity"/>
    <property type="evidence" value="ECO:0007669"/>
    <property type="project" value="UniProtKB-EC"/>
</dbReference>
<dbReference type="EC" id="2.7.7.6" evidence="2"/>
<comment type="similarity">
    <text evidence="1">Belongs to the RNA polymerase subunit omega family.</text>
</comment>
<evidence type="ECO:0000313" key="11">
    <source>
        <dbReference type="Proteomes" id="UP000526184"/>
    </source>
</evidence>
<organism evidence="10 11">
    <name type="scientific">Streptobacillus felis</name>
    <dbReference type="NCBI Taxonomy" id="1384509"/>
    <lineage>
        <taxon>Bacteria</taxon>
        <taxon>Fusobacteriati</taxon>
        <taxon>Fusobacteriota</taxon>
        <taxon>Fusobacteriia</taxon>
        <taxon>Fusobacteriales</taxon>
        <taxon>Leptotrichiaceae</taxon>
        <taxon>Streptobacillus</taxon>
    </lineage>
</organism>
<sequence>MKKEKISVDELLKKVPNKYELAILAGKAARKEFIEGVEKYKIIDNVFEDILEEKVKIVENE</sequence>
<dbReference type="InterPro" id="IPR003716">
    <property type="entry name" value="DNA-dir_RNA_pol_omega"/>
</dbReference>
<evidence type="ECO:0000256" key="5">
    <source>
        <dbReference type="ARBA" id="ARBA00022679"/>
    </source>
</evidence>
<dbReference type="SUPFAM" id="SSF63562">
    <property type="entry name" value="RPB6/omega subunit-like"/>
    <property type="match status" value="1"/>
</dbReference>
<dbReference type="Proteomes" id="UP000526184">
    <property type="component" value="Unassembled WGS sequence"/>
</dbReference>
<keyword evidence="11" id="KW-1185">Reference proteome</keyword>
<evidence type="ECO:0000256" key="8">
    <source>
        <dbReference type="ARBA" id="ARBA00029924"/>
    </source>
</evidence>
<evidence type="ECO:0000256" key="2">
    <source>
        <dbReference type="ARBA" id="ARBA00012418"/>
    </source>
</evidence>
<dbReference type="GO" id="GO:0000428">
    <property type="term" value="C:DNA-directed RNA polymerase complex"/>
    <property type="evidence" value="ECO:0007669"/>
    <property type="project" value="UniProtKB-KW"/>
</dbReference>
<dbReference type="InterPro" id="IPR006110">
    <property type="entry name" value="Pol_omega/Rpo6/RPB6"/>
</dbReference>
<evidence type="ECO:0000256" key="7">
    <source>
        <dbReference type="ARBA" id="ARBA00023163"/>
    </source>
</evidence>
<protein>
    <recommendedName>
        <fullName evidence="3">DNA-directed RNA polymerase subunit omega</fullName>
        <ecNumber evidence="2">2.7.7.6</ecNumber>
    </recommendedName>
    <alternativeName>
        <fullName evidence="8">Transcriptase subunit omega</fullName>
    </alternativeName>
</protein>
<dbReference type="GO" id="GO:0003677">
    <property type="term" value="F:DNA binding"/>
    <property type="evidence" value="ECO:0007669"/>
    <property type="project" value="InterPro"/>
</dbReference>
<dbReference type="RefSeq" id="WP_067321866.1">
    <property type="nucleotide sequence ID" value="NZ_CBCRWS010000025.1"/>
</dbReference>
<comment type="caution">
    <text evidence="10">The sequence shown here is derived from an EMBL/GenBank/DDBJ whole genome shotgun (WGS) entry which is preliminary data.</text>
</comment>
<dbReference type="AlphaFoldDB" id="A0A7Z0PEP6"/>
<reference evidence="10 11" key="1">
    <citation type="submission" date="2020-05" db="EMBL/GenBank/DDBJ databases">
        <title>Streptobacillus felis strain LHL191014123.</title>
        <authorList>
            <person name="Fawzy A."/>
            <person name="Rau J."/>
            <person name="Risse K."/>
            <person name="Schauerte N."/>
            <person name="Geiger C."/>
            <person name="Blom J."/>
            <person name="Imirzalioglu C."/>
            <person name="Falgenhauer J."/>
            <person name="Bach A."/>
            <person name="Herden C."/>
            <person name="Eisenberg T."/>
        </authorList>
    </citation>
    <scope>NUCLEOTIDE SEQUENCE [LARGE SCALE GENOMIC DNA]</scope>
    <source>
        <strain evidence="10 11">LHL191014123</strain>
    </source>
</reference>
<dbReference type="OrthoDB" id="90552at2"/>
<name>A0A7Z0PEP6_9FUSO</name>
<evidence type="ECO:0000256" key="3">
    <source>
        <dbReference type="ARBA" id="ARBA00013725"/>
    </source>
</evidence>
<evidence type="ECO:0000256" key="6">
    <source>
        <dbReference type="ARBA" id="ARBA00022695"/>
    </source>
</evidence>
<dbReference type="InterPro" id="IPR036161">
    <property type="entry name" value="RPB6/omega-like_sf"/>
</dbReference>
<dbReference type="EMBL" id="JABMKT010000011">
    <property type="protein sequence ID" value="NYV27792.1"/>
    <property type="molecule type" value="Genomic_DNA"/>
</dbReference>
<evidence type="ECO:0000256" key="4">
    <source>
        <dbReference type="ARBA" id="ARBA00022478"/>
    </source>
</evidence>
<evidence type="ECO:0000313" key="10">
    <source>
        <dbReference type="EMBL" id="NYV27792.1"/>
    </source>
</evidence>
<keyword evidence="7" id="KW-0804">Transcription</keyword>
<evidence type="ECO:0000256" key="9">
    <source>
        <dbReference type="ARBA" id="ARBA00048552"/>
    </source>
</evidence>
<keyword evidence="5 10" id="KW-0808">Transferase</keyword>
<keyword evidence="4 10" id="KW-0240">DNA-directed RNA polymerase</keyword>
<proteinExistence type="inferred from homology"/>
<evidence type="ECO:0000256" key="1">
    <source>
        <dbReference type="ARBA" id="ARBA00006711"/>
    </source>
</evidence>
<accession>A0A7Z0PEP6</accession>
<dbReference type="NCBIfam" id="TIGR00690">
    <property type="entry name" value="rpoZ"/>
    <property type="match status" value="1"/>
</dbReference>
<keyword evidence="6 10" id="KW-0548">Nucleotidyltransferase</keyword>
<dbReference type="GO" id="GO:0006351">
    <property type="term" value="P:DNA-templated transcription"/>
    <property type="evidence" value="ECO:0007669"/>
    <property type="project" value="InterPro"/>
</dbReference>
<comment type="catalytic activity">
    <reaction evidence="9">
        <text>RNA(n) + a ribonucleoside 5'-triphosphate = RNA(n+1) + diphosphate</text>
        <dbReference type="Rhea" id="RHEA:21248"/>
        <dbReference type="Rhea" id="RHEA-COMP:14527"/>
        <dbReference type="Rhea" id="RHEA-COMP:17342"/>
        <dbReference type="ChEBI" id="CHEBI:33019"/>
        <dbReference type="ChEBI" id="CHEBI:61557"/>
        <dbReference type="ChEBI" id="CHEBI:140395"/>
        <dbReference type="EC" id="2.7.7.6"/>
    </reaction>
</comment>